<keyword evidence="4" id="KW-0862">Zinc</keyword>
<reference evidence="7" key="2">
    <citation type="submission" date="2015-01" db="EMBL/GenBank/DDBJ databases">
        <title>Evolutionary Origins and Diversification of the Mycorrhizal Mutualists.</title>
        <authorList>
            <consortium name="DOE Joint Genome Institute"/>
            <consortium name="Mycorrhizal Genomics Consortium"/>
            <person name="Kohler A."/>
            <person name="Kuo A."/>
            <person name="Nagy L.G."/>
            <person name="Floudas D."/>
            <person name="Copeland A."/>
            <person name="Barry K.W."/>
            <person name="Cichocki N."/>
            <person name="Veneault-Fourrey C."/>
            <person name="LaButti K."/>
            <person name="Lindquist E.A."/>
            <person name="Lipzen A."/>
            <person name="Lundell T."/>
            <person name="Morin E."/>
            <person name="Murat C."/>
            <person name="Riley R."/>
            <person name="Ohm R."/>
            <person name="Sun H."/>
            <person name="Tunlid A."/>
            <person name="Henrissat B."/>
            <person name="Grigoriev I.V."/>
            <person name="Hibbett D.S."/>
            <person name="Martin F."/>
        </authorList>
    </citation>
    <scope>NUCLEOTIDE SEQUENCE [LARGE SCALE GENOMIC DNA]</scope>
    <source>
        <strain evidence="7">Ve08.2h10</strain>
    </source>
</reference>
<protein>
    <submittedName>
        <fullName evidence="6">Uncharacterized protein</fullName>
    </submittedName>
</protein>
<organism evidence="6 7">
    <name type="scientific">Paxillus rubicundulus Ve08.2h10</name>
    <dbReference type="NCBI Taxonomy" id="930991"/>
    <lineage>
        <taxon>Eukaryota</taxon>
        <taxon>Fungi</taxon>
        <taxon>Dikarya</taxon>
        <taxon>Basidiomycota</taxon>
        <taxon>Agaricomycotina</taxon>
        <taxon>Agaricomycetes</taxon>
        <taxon>Agaricomycetidae</taxon>
        <taxon>Boletales</taxon>
        <taxon>Paxilineae</taxon>
        <taxon>Paxillaceae</taxon>
        <taxon>Paxillus</taxon>
    </lineage>
</organism>
<dbReference type="InterPro" id="IPR052035">
    <property type="entry name" value="ZnF_BED_domain_contain"/>
</dbReference>
<sequence length="78" mass="8397">QATTTGQVSTTTDLWSVDQTKAAFMSITAHWIEKDAKSGAWSLCNQVIAFKGIAGAHTGQNLGRYFVGLCEHVGIVDR</sequence>
<dbReference type="EMBL" id="KN825331">
    <property type="protein sequence ID" value="KIK91933.1"/>
    <property type="molecule type" value="Genomic_DNA"/>
</dbReference>
<evidence type="ECO:0000256" key="3">
    <source>
        <dbReference type="ARBA" id="ARBA00022771"/>
    </source>
</evidence>
<evidence type="ECO:0000256" key="4">
    <source>
        <dbReference type="ARBA" id="ARBA00022833"/>
    </source>
</evidence>
<evidence type="ECO:0000256" key="1">
    <source>
        <dbReference type="ARBA" id="ARBA00004123"/>
    </source>
</evidence>
<dbReference type="GO" id="GO:0005634">
    <property type="term" value="C:nucleus"/>
    <property type="evidence" value="ECO:0007669"/>
    <property type="project" value="UniProtKB-SubCell"/>
</dbReference>
<dbReference type="AlphaFoldDB" id="A0A0D0DL27"/>
<accession>A0A0D0DL27</accession>
<keyword evidence="3" id="KW-0863">Zinc-finger</keyword>
<evidence type="ECO:0000313" key="6">
    <source>
        <dbReference type="EMBL" id="KIK91933.1"/>
    </source>
</evidence>
<dbReference type="GO" id="GO:0008270">
    <property type="term" value="F:zinc ion binding"/>
    <property type="evidence" value="ECO:0007669"/>
    <property type="project" value="UniProtKB-KW"/>
</dbReference>
<dbReference type="HOGENOM" id="CLU_155624_0_2_1"/>
<comment type="subcellular location">
    <subcellularLocation>
        <location evidence="1">Nucleus</location>
    </subcellularLocation>
</comment>
<keyword evidence="2" id="KW-0479">Metal-binding</keyword>
<proteinExistence type="predicted"/>
<evidence type="ECO:0000313" key="7">
    <source>
        <dbReference type="Proteomes" id="UP000054538"/>
    </source>
</evidence>
<dbReference type="PANTHER" id="PTHR46481:SF10">
    <property type="entry name" value="ZINC FINGER BED DOMAIN-CONTAINING PROTEIN 39"/>
    <property type="match status" value="1"/>
</dbReference>
<evidence type="ECO:0000256" key="2">
    <source>
        <dbReference type="ARBA" id="ARBA00022723"/>
    </source>
</evidence>
<feature type="non-terminal residue" evidence="6">
    <location>
        <position position="1"/>
    </location>
</feature>
<name>A0A0D0DL27_9AGAM</name>
<dbReference type="Proteomes" id="UP000054538">
    <property type="component" value="Unassembled WGS sequence"/>
</dbReference>
<evidence type="ECO:0000256" key="5">
    <source>
        <dbReference type="ARBA" id="ARBA00023242"/>
    </source>
</evidence>
<gene>
    <name evidence="6" type="ORF">PAXRUDRAFT_38561</name>
</gene>
<dbReference type="PANTHER" id="PTHR46481">
    <property type="entry name" value="ZINC FINGER BED DOMAIN-CONTAINING PROTEIN 4"/>
    <property type="match status" value="1"/>
</dbReference>
<feature type="non-terminal residue" evidence="6">
    <location>
        <position position="78"/>
    </location>
</feature>
<keyword evidence="7" id="KW-1185">Reference proteome</keyword>
<reference evidence="6 7" key="1">
    <citation type="submission" date="2014-04" db="EMBL/GenBank/DDBJ databases">
        <authorList>
            <consortium name="DOE Joint Genome Institute"/>
            <person name="Kuo A."/>
            <person name="Kohler A."/>
            <person name="Jargeat P."/>
            <person name="Nagy L.G."/>
            <person name="Floudas D."/>
            <person name="Copeland A."/>
            <person name="Barry K.W."/>
            <person name="Cichocki N."/>
            <person name="Veneault-Fourrey C."/>
            <person name="LaButti K."/>
            <person name="Lindquist E.A."/>
            <person name="Lipzen A."/>
            <person name="Lundell T."/>
            <person name="Morin E."/>
            <person name="Murat C."/>
            <person name="Sun H."/>
            <person name="Tunlid A."/>
            <person name="Henrissat B."/>
            <person name="Grigoriev I.V."/>
            <person name="Hibbett D.S."/>
            <person name="Martin F."/>
            <person name="Nordberg H.P."/>
            <person name="Cantor M.N."/>
            <person name="Hua S.X."/>
        </authorList>
    </citation>
    <scope>NUCLEOTIDE SEQUENCE [LARGE SCALE GENOMIC DNA]</scope>
    <source>
        <strain evidence="6 7">Ve08.2h10</strain>
    </source>
</reference>
<keyword evidence="5" id="KW-0539">Nucleus</keyword>
<dbReference type="InParanoid" id="A0A0D0DL27"/>
<dbReference type="OrthoDB" id="10057873at2759"/>